<dbReference type="Proteomes" id="UP001151760">
    <property type="component" value="Unassembled WGS sequence"/>
</dbReference>
<reference evidence="1" key="1">
    <citation type="journal article" date="2022" name="Int. J. Mol. Sci.">
        <title>Draft Genome of Tanacetum Coccineum: Genomic Comparison of Closely Related Tanacetum-Family Plants.</title>
        <authorList>
            <person name="Yamashiro T."/>
            <person name="Shiraishi A."/>
            <person name="Nakayama K."/>
            <person name="Satake H."/>
        </authorList>
    </citation>
    <scope>NUCLEOTIDE SEQUENCE</scope>
</reference>
<gene>
    <name evidence="1" type="ORF">Tco_0625413</name>
</gene>
<evidence type="ECO:0000313" key="1">
    <source>
        <dbReference type="EMBL" id="GJS52051.1"/>
    </source>
</evidence>
<proteinExistence type="predicted"/>
<reference evidence="1" key="2">
    <citation type="submission" date="2022-01" db="EMBL/GenBank/DDBJ databases">
        <authorList>
            <person name="Yamashiro T."/>
            <person name="Shiraishi A."/>
            <person name="Satake H."/>
            <person name="Nakayama K."/>
        </authorList>
    </citation>
    <scope>NUCLEOTIDE SEQUENCE</scope>
</reference>
<evidence type="ECO:0000313" key="2">
    <source>
        <dbReference type="Proteomes" id="UP001151760"/>
    </source>
</evidence>
<comment type="caution">
    <text evidence="1">The sequence shown here is derived from an EMBL/GenBank/DDBJ whole genome shotgun (WGS) entry which is preliminary data.</text>
</comment>
<protein>
    <submittedName>
        <fullName evidence="1">Uncharacterized protein</fullName>
    </submittedName>
</protein>
<accession>A0ABQ4WGQ2</accession>
<dbReference type="EMBL" id="BQNB010008628">
    <property type="protein sequence ID" value="GJS52051.1"/>
    <property type="molecule type" value="Genomic_DNA"/>
</dbReference>
<sequence length="494" mass="56694">MDKYVAEILKKFDFASVKTASTPIETQKPLVKDEEASDVDVHLYRSMIGSLMYVTASRPDIMFAVCACSRFQVTPKTSHLSAVKRIFRYLKGKPKLGLWYPRDSSFDLESYSDSDYAGANLDRKSTTGGCQFLGRRLITWQCKKQTIVATSTTEAEYVAAASCCGQVLWIQNQMLDYGFNFMNTKIYIDNESTICIVKNPVYHSKTKHIAIRHHFIRDAYEKKLIQVLKIHTDDNVADLLTKAFDGDNMNESSVDERAVWKSHVCITRKSWPLFKSKKIAQVVHAWIQSKNSLVKHFEDMRLCRPSKEYLLVWFDPPRDESMSCLTTKGMHTIGELEVMLVNTLRRFRESLRRVTDGAEAFLILTLFILCLDKVSTDHAKLVPLGKVCTAKETLEKNTAKGTKSKGQKRSYFSTLIRVLSVFDREDLDAVYKLVMDIYQDKIPEGFDKVLWGDLIVMFNPDEQDEFWNSQHEWKVVSWKLHSSSGVHTLMTDEG</sequence>
<keyword evidence="2" id="KW-1185">Reference proteome</keyword>
<name>A0ABQ4WGQ2_9ASTR</name>
<dbReference type="PANTHER" id="PTHR11439:SF495">
    <property type="entry name" value="REVERSE TRANSCRIPTASE, RNA-DEPENDENT DNA POLYMERASE-RELATED"/>
    <property type="match status" value="1"/>
</dbReference>
<organism evidence="1 2">
    <name type="scientific">Tanacetum coccineum</name>
    <dbReference type="NCBI Taxonomy" id="301880"/>
    <lineage>
        <taxon>Eukaryota</taxon>
        <taxon>Viridiplantae</taxon>
        <taxon>Streptophyta</taxon>
        <taxon>Embryophyta</taxon>
        <taxon>Tracheophyta</taxon>
        <taxon>Spermatophyta</taxon>
        <taxon>Magnoliopsida</taxon>
        <taxon>eudicotyledons</taxon>
        <taxon>Gunneridae</taxon>
        <taxon>Pentapetalae</taxon>
        <taxon>asterids</taxon>
        <taxon>campanulids</taxon>
        <taxon>Asterales</taxon>
        <taxon>Asteraceae</taxon>
        <taxon>Asteroideae</taxon>
        <taxon>Anthemideae</taxon>
        <taxon>Anthemidinae</taxon>
        <taxon>Tanacetum</taxon>
    </lineage>
</organism>
<dbReference type="PANTHER" id="PTHR11439">
    <property type="entry name" value="GAG-POL-RELATED RETROTRANSPOSON"/>
    <property type="match status" value="1"/>
</dbReference>
<dbReference type="CDD" id="cd09272">
    <property type="entry name" value="RNase_HI_RT_Ty1"/>
    <property type="match status" value="1"/>
</dbReference>